<dbReference type="EMBL" id="CAJHUC010001049">
    <property type="protein sequence ID" value="CAD7699545.1"/>
    <property type="molecule type" value="Genomic_DNA"/>
</dbReference>
<organism evidence="2 3">
    <name type="scientific">Ostreobium quekettii</name>
    <dbReference type="NCBI Taxonomy" id="121088"/>
    <lineage>
        <taxon>Eukaryota</taxon>
        <taxon>Viridiplantae</taxon>
        <taxon>Chlorophyta</taxon>
        <taxon>core chlorophytes</taxon>
        <taxon>Ulvophyceae</taxon>
        <taxon>TCBD clade</taxon>
        <taxon>Bryopsidales</taxon>
        <taxon>Ostreobineae</taxon>
        <taxon>Ostreobiaceae</taxon>
        <taxon>Ostreobium</taxon>
    </lineage>
</organism>
<comment type="caution">
    <text evidence="2">The sequence shown here is derived from an EMBL/GenBank/DDBJ whole genome shotgun (WGS) entry which is preliminary data.</text>
</comment>
<accession>A0A8S1IX60</accession>
<evidence type="ECO:0000256" key="1">
    <source>
        <dbReference type="SAM" id="MobiDB-lite"/>
    </source>
</evidence>
<dbReference type="Proteomes" id="UP000708148">
    <property type="component" value="Unassembled WGS sequence"/>
</dbReference>
<proteinExistence type="predicted"/>
<dbReference type="AlphaFoldDB" id="A0A8S1IX60"/>
<feature type="region of interest" description="Disordered" evidence="1">
    <location>
        <begin position="11"/>
        <end position="40"/>
    </location>
</feature>
<name>A0A8S1IX60_9CHLO</name>
<evidence type="ECO:0000313" key="2">
    <source>
        <dbReference type="EMBL" id="CAD7699545.1"/>
    </source>
</evidence>
<sequence>MTRPVCILAPPIGQGRAPPQRGAPVKPVHHRLPTRPARGNHTCRAAEQPAACPSRCALLAPIGAVGRRRSRAVGRASNKDFDGKAMLSAAGPDMDSAKSAMEKLTRHRWALGIAVGQIIAVVGTVSGGVNSTIATSSLCGPVCF</sequence>
<evidence type="ECO:0000313" key="3">
    <source>
        <dbReference type="Proteomes" id="UP000708148"/>
    </source>
</evidence>
<protein>
    <submittedName>
        <fullName evidence="2">Uncharacterized protein</fullName>
    </submittedName>
</protein>
<reference evidence="2" key="1">
    <citation type="submission" date="2020-12" db="EMBL/GenBank/DDBJ databases">
        <authorList>
            <person name="Iha C."/>
        </authorList>
    </citation>
    <scope>NUCLEOTIDE SEQUENCE</scope>
</reference>
<keyword evidence="3" id="KW-1185">Reference proteome</keyword>
<gene>
    <name evidence="2" type="ORF">OSTQU699_LOCUS4904</name>
</gene>